<evidence type="ECO:0000256" key="1">
    <source>
        <dbReference type="SAM" id="Phobius"/>
    </source>
</evidence>
<sequence length="502" mass="56992">MSRLINCGILSYMGTELDEGQRKGHLDNTSNETIQVAPAKNHWWRYALPVIVLVSIVLLASTYLLLSQEDGEMVGNIDTSFVPQYLDGQDFISNVENIQLTLPSGWSMATNTDWRNNWPEFNDEVFAFEKEGSSCLILYVDTPREDRSERVQVSFSDRVFSTDWQFDGNWYVTKGENSESVVFSQYDRQYLDGEFRSVSVFRRYGKEFILLNTDRTAVSSECNNDMNRMLETVIYHYDLVELDDTTDGVLWVTKEFSIDPSREQSFLLYTSINDMYTYKVAGAPAGLFNQTLFIDDGSFYFVKTNTLDTVDGVRKTESGISVYNPLTNTETEFVNSFIKDSYISDTYLHDDVFYYLLGGKELGYCLDRYSVCTANLYRISKVDSDPKIVAEDVLAGGILGFDEPEESVYLRWGAGDGGCSSENFSRVKNGTEEALGSYSGCSGDEGFDAESAKFDWIRDKFKSVQDATRAGIIVKDGSFFMMETLPSHIENRDNYTTFNFGI</sequence>
<dbReference type="STRING" id="1802129.A3J04_01800"/>
<evidence type="ECO:0000313" key="3">
    <source>
        <dbReference type="Proteomes" id="UP000177954"/>
    </source>
</evidence>
<comment type="caution">
    <text evidence="2">The sequence shown here is derived from an EMBL/GenBank/DDBJ whole genome shotgun (WGS) entry which is preliminary data.</text>
</comment>
<dbReference type="AlphaFoldDB" id="A0A1G2H3K2"/>
<keyword evidence="1" id="KW-0472">Membrane</keyword>
<organism evidence="2 3">
    <name type="scientific">Candidatus Ryanbacteria bacterium RIFCSPLOWO2_02_FULL_47_14</name>
    <dbReference type="NCBI Taxonomy" id="1802129"/>
    <lineage>
        <taxon>Bacteria</taxon>
        <taxon>Candidatus Ryaniibacteriota</taxon>
    </lineage>
</organism>
<dbReference type="EMBL" id="MHNZ01000001">
    <property type="protein sequence ID" value="OGZ57054.1"/>
    <property type="molecule type" value="Genomic_DNA"/>
</dbReference>
<gene>
    <name evidence="2" type="ORF">A3J04_01800</name>
</gene>
<evidence type="ECO:0000313" key="2">
    <source>
        <dbReference type="EMBL" id="OGZ57054.1"/>
    </source>
</evidence>
<accession>A0A1G2H3K2</accession>
<feature type="transmembrane region" description="Helical" evidence="1">
    <location>
        <begin position="46"/>
        <end position="66"/>
    </location>
</feature>
<proteinExistence type="predicted"/>
<reference evidence="2 3" key="1">
    <citation type="journal article" date="2016" name="Nat. Commun.">
        <title>Thousands of microbial genomes shed light on interconnected biogeochemical processes in an aquifer system.</title>
        <authorList>
            <person name="Anantharaman K."/>
            <person name="Brown C.T."/>
            <person name="Hug L.A."/>
            <person name="Sharon I."/>
            <person name="Castelle C.J."/>
            <person name="Probst A.J."/>
            <person name="Thomas B.C."/>
            <person name="Singh A."/>
            <person name="Wilkins M.J."/>
            <person name="Karaoz U."/>
            <person name="Brodie E.L."/>
            <person name="Williams K.H."/>
            <person name="Hubbard S.S."/>
            <person name="Banfield J.F."/>
        </authorList>
    </citation>
    <scope>NUCLEOTIDE SEQUENCE [LARGE SCALE GENOMIC DNA]</scope>
</reference>
<protein>
    <submittedName>
        <fullName evidence="2">Uncharacterized protein</fullName>
    </submittedName>
</protein>
<keyword evidence="1" id="KW-0812">Transmembrane</keyword>
<dbReference type="Proteomes" id="UP000177954">
    <property type="component" value="Unassembled WGS sequence"/>
</dbReference>
<name>A0A1G2H3K2_9BACT</name>
<keyword evidence="1" id="KW-1133">Transmembrane helix</keyword>